<dbReference type="Gene3D" id="2.130.10.10">
    <property type="entry name" value="YVTN repeat-like/Quinoprotein amine dehydrogenase"/>
    <property type="match status" value="1"/>
</dbReference>
<dbReference type="GO" id="GO:0003723">
    <property type="term" value="F:RNA binding"/>
    <property type="evidence" value="ECO:0007669"/>
    <property type="project" value="TreeGrafter"/>
</dbReference>
<reference evidence="4 5" key="1">
    <citation type="journal article" date="2007" name="Nature">
        <title>Evolution of genes and genomes on the Drosophila phylogeny.</title>
        <authorList>
            <consortium name="Drosophila 12 Genomes Consortium"/>
            <person name="Clark A.G."/>
            <person name="Eisen M.B."/>
            <person name="Smith D.R."/>
            <person name="Bergman C.M."/>
            <person name="Oliver B."/>
            <person name="Markow T.A."/>
            <person name="Kaufman T.C."/>
            <person name="Kellis M."/>
            <person name="Gelbart W."/>
            <person name="Iyer V.N."/>
            <person name="Pollard D.A."/>
            <person name="Sackton T.B."/>
            <person name="Larracuente A.M."/>
            <person name="Singh N.D."/>
            <person name="Abad J.P."/>
            <person name="Abt D.N."/>
            <person name="Adryan B."/>
            <person name="Aguade M."/>
            <person name="Akashi H."/>
            <person name="Anderson W.W."/>
            <person name="Aquadro C.F."/>
            <person name="Ardell D.H."/>
            <person name="Arguello R."/>
            <person name="Artieri C.G."/>
            <person name="Barbash D.A."/>
            <person name="Barker D."/>
            <person name="Barsanti P."/>
            <person name="Batterham P."/>
            <person name="Batzoglou S."/>
            <person name="Begun D."/>
            <person name="Bhutkar A."/>
            <person name="Blanco E."/>
            <person name="Bosak S.A."/>
            <person name="Bradley R.K."/>
            <person name="Brand A.D."/>
            <person name="Brent M.R."/>
            <person name="Brooks A.N."/>
            <person name="Brown R.H."/>
            <person name="Butlin R.K."/>
            <person name="Caggese C."/>
            <person name="Calvi B.R."/>
            <person name="Bernardo de Carvalho A."/>
            <person name="Caspi A."/>
            <person name="Castrezana S."/>
            <person name="Celniker S.E."/>
            <person name="Chang J.L."/>
            <person name="Chapple C."/>
            <person name="Chatterji S."/>
            <person name="Chinwalla A."/>
            <person name="Civetta A."/>
            <person name="Clifton S.W."/>
            <person name="Comeron J.M."/>
            <person name="Costello J.C."/>
            <person name="Coyne J.A."/>
            <person name="Daub J."/>
            <person name="David R.G."/>
            <person name="Delcher A.L."/>
            <person name="Delehaunty K."/>
            <person name="Do C.B."/>
            <person name="Ebling H."/>
            <person name="Edwards K."/>
            <person name="Eickbush T."/>
            <person name="Evans J.D."/>
            <person name="Filipski A."/>
            <person name="Findeiss S."/>
            <person name="Freyhult E."/>
            <person name="Fulton L."/>
            <person name="Fulton R."/>
            <person name="Garcia A.C."/>
            <person name="Gardiner A."/>
            <person name="Garfield D.A."/>
            <person name="Garvin B.E."/>
            <person name="Gibson G."/>
            <person name="Gilbert D."/>
            <person name="Gnerre S."/>
            <person name="Godfrey J."/>
            <person name="Good R."/>
            <person name="Gotea V."/>
            <person name="Gravely B."/>
            <person name="Greenberg A.J."/>
            <person name="Griffiths-Jones S."/>
            <person name="Gross S."/>
            <person name="Guigo R."/>
            <person name="Gustafson E.A."/>
            <person name="Haerty W."/>
            <person name="Hahn M.W."/>
            <person name="Halligan D.L."/>
            <person name="Halpern A.L."/>
            <person name="Halter G.M."/>
            <person name="Han M.V."/>
            <person name="Heger A."/>
            <person name="Hillier L."/>
            <person name="Hinrichs A.S."/>
            <person name="Holmes I."/>
            <person name="Hoskins R.A."/>
            <person name="Hubisz M.J."/>
            <person name="Hultmark D."/>
            <person name="Huntley M.A."/>
            <person name="Jaffe D.B."/>
            <person name="Jagadeeshan S."/>
            <person name="Jeck W.R."/>
            <person name="Johnson J."/>
            <person name="Jones C.D."/>
            <person name="Jordan W.C."/>
            <person name="Karpen G.H."/>
            <person name="Kataoka E."/>
            <person name="Keightley P.D."/>
            <person name="Kheradpour P."/>
            <person name="Kirkness E.F."/>
            <person name="Koerich L.B."/>
            <person name="Kristiansen K."/>
            <person name="Kudrna D."/>
            <person name="Kulathinal R.J."/>
            <person name="Kumar S."/>
            <person name="Kwok R."/>
            <person name="Lander E."/>
            <person name="Langley C.H."/>
            <person name="Lapoint R."/>
            <person name="Lazzaro B.P."/>
            <person name="Lee S.J."/>
            <person name="Levesque L."/>
            <person name="Li R."/>
            <person name="Lin C.F."/>
            <person name="Lin M.F."/>
            <person name="Lindblad-Toh K."/>
            <person name="Llopart A."/>
            <person name="Long M."/>
            <person name="Low L."/>
            <person name="Lozovsky E."/>
            <person name="Lu J."/>
            <person name="Luo M."/>
            <person name="Machado C.A."/>
            <person name="Makalowski W."/>
            <person name="Marzo M."/>
            <person name="Matsuda M."/>
            <person name="Matzkin L."/>
            <person name="McAllister B."/>
            <person name="McBride C.S."/>
            <person name="McKernan B."/>
            <person name="McKernan K."/>
            <person name="Mendez-Lago M."/>
            <person name="Minx P."/>
            <person name="Mollenhauer M.U."/>
            <person name="Montooth K."/>
            <person name="Mount S.M."/>
            <person name="Mu X."/>
            <person name="Myers E."/>
            <person name="Negre B."/>
            <person name="Newfeld S."/>
            <person name="Nielsen R."/>
            <person name="Noor M.A."/>
            <person name="O'Grady P."/>
            <person name="Pachter L."/>
            <person name="Papaceit M."/>
            <person name="Parisi M.J."/>
            <person name="Parisi M."/>
            <person name="Parts L."/>
            <person name="Pedersen J.S."/>
            <person name="Pesole G."/>
            <person name="Phillippy A.M."/>
            <person name="Ponting C.P."/>
            <person name="Pop M."/>
            <person name="Porcelli D."/>
            <person name="Powell J.R."/>
            <person name="Prohaska S."/>
            <person name="Pruitt K."/>
            <person name="Puig M."/>
            <person name="Quesneville H."/>
            <person name="Ram K.R."/>
            <person name="Rand D."/>
            <person name="Rasmussen M.D."/>
            <person name="Reed L.K."/>
            <person name="Reenan R."/>
            <person name="Reily A."/>
            <person name="Remington K.A."/>
            <person name="Rieger T.T."/>
            <person name="Ritchie M.G."/>
            <person name="Robin C."/>
            <person name="Rogers Y.H."/>
            <person name="Rohde C."/>
            <person name="Rozas J."/>
            <person name="Rubenfield M.J."/>
            <person name="Ruiz A."/>
            <person name="Russo S."/>
            <person name="Salzberg S.L."/>
            <person name="Sanchez-Gracia A."/>
            <person name="Saranga D.J."/>
            <person name="Sato H."/>
            <person name="Schaeffer S.W."/>
            <person name="Schatz M.C."/>
            <person name="Schlenke T."/>
            <person name="Schwartz R."/>
            <person name="Segarra C."/>
            <person name="Singh R.S."/>
            <person name="Sirot L."/>
            <person name="Sirota M."/>
            <person name="Sisneros N.B."/>
            <person name="Smith C.D."/>
            <person name="Smith T.F."/>
            <person name="Spieth J."/>
            <person name="Stage D.E."/>
            <person name="Stark A."/>
            <person name="Stephan W."/>
            <person name="Strausberg R.L."/>
            <person name="Strempel S."/>
            <person name="Sturgill D."/>
            <person name="Sutton G."/>
            <person name="Sutton G.G."/>
            <person name="Tao W."/>
            <person name="Teichmann S."/>
            <person name="Tobari Y.N."/>
            <person name="Tomimura Y."/>
            <person name="Tsolas J.M."/>
            <person name="Valente V.L."/>
            <person name="Venter E."/>
            <person name="Venter J.C."/>
            <person name="Vicario S."/>
            <person name="Vieira F.G."/>
            <person name="Vilella A.J."/>
            <person name="Villasante A."/>
            <person name="Walenz B."/>
            <person name="Wang J."/>
            <person name="Wasserman M."/>
            <person name="Watts T."/>
            <person name="Wilson D."/>
            <person name="Wilson R.K."/>
            <person name="Wing R.A."/>
            <person name="Wolfner M.F."/>
            <person name="Wong A."/>
            <person name="Wong G.K."/>
            <person name="Wu C.I."/>
            <person name="Wu G."/>
            <person name="Yamamoto D."/>
            <person name="Yang H.P."/>
            <person name="Yang S.P."/>
            <person name="Yorke J.A."/>
            <person name="Yoshida K."/>
            <person name="Zdobnov E."/>
            <person name="Zhang P."/>
            <person name="Zhang Y."/>
            <person name="Zimin A.V."/>
            <person name="Baldwin J."/>
            <person name="Abdouelleil A."/>
            <person name="Abdulkadir J."/>
            <person name="Abebe A."/>
            <person name="Abera B."/>
            <person name="Abreu J."/>
            <person name="Acer S.C."/>
            <person name="Aftuck L."/>
            <person name="Alexander A."/>
            <person name="An P."/>
            <person name="Anderson E."/>
            <person name="Anderson S."/>
            <person name="Arachi H."/>
            <person name="Azer M."/>
            <person name="Bachantsang P."/>
            <person name="Barry A."/>
            <person name="Bayul T."/>
            <person name="Berlin A."/>
            <person name="Bessette D."/>
            <person name="Bloom T."/>
            <person name="Blye J."/>
            <person name="Boguslavskiy L."/>
            <person name="Bonnet C."/>
            <person name="Boukhgalter B."/>
            <person name="Bourzgui I."/>
            <person name="Brown A."/>
            <person name="Cahill P."/>
            <person name="Channer S."/>
            <person name="Cheshatsang Y."/>
            <person name="Chuda L."/>
            <person name="Citroen M."/>
            <person name="Collymore A."/>
            <person name="Cooke P."/>
            <person name="Costello M."/>
            <person name="D'Aco K."/>
            <person name="Daza R."/>
            <person name="De Haan G."/>
            <person name="DeGray S."/>
            <person name="DeMaso C."/>
            <person name="Dhargay N."/>
            <person name="Dooley K."/>
            <person name="Dooley E."/>
            <person name="Doricent M."/>
            <person name="Dorje P."/>
            <person name="Dorjee K."/>
            <person name="Dupes A."/>
            <person name="Elong R."/>
            <person name="Falk J."/>
            <person name="Farina A."/>
            <person name="Faro S."/>
            <person name="Ferguson D."/>
            <person name="Fisher S."/>
            <person name="Foley C.D."/>
            <person name="Franke A."/>
            <person name="Friedrich D."/>
            <person name="Gadbois L."/>
            <person name="Gearin G."/>
            <person name="Gearin C.R."/>
            <person name="Giannoukos G."/>
            <person name="Goode T."/>
            <person name="Graham J."/>
            <person name="Grandbois E."/>
            <person name="Grewal S."/>
            <person name="Gyaltsen K."/>
            <person name="Hafez N."/>
            <person name="Hagos B."/>
            <person name="Hall J."/>
            <person name="Henson C."/>
            <person name="Hollinger A."/>
            <person name="Honan T."/>
            <person name="Huard M.D."/>
            <person name="Hughes L."/>
            <person name="Hurhula B."/>
            <person name="Husby M.E."/>
            <person name="Kamat A."/>
            <person name="Kanga B."/>
            <person name="Kashin S."/>
            <person name="Khazanovich D."/>
            <person name="Kisner P."/>
            <person name="Lance K."/>
            <person name="Lara M."/>
            <person name="Lee W."/>
            <person name="Lennon N."/>
            <person name="Letendre F."/>
            <person name="LeVine R."/>
            <person name="Lipovsky A."/>
            <person name="Liu X."/>
            <person name="Liu J."/>
            <person name="Liu S."/>
            <person name="Lokyitsang T."/>
            <person name="Lokyitsang Y."/>
            <person name="Lubonja R."/>
            <person name="Lui A."/>
            <person name="MacDonald P."/>
            <person name="Magnisalis V."/>
            <person name="Maru K."/>
            <person name="Matthews C."/>
            <person name="McCusker W."/>
            <person name="McDonough S."/>
            <person name="Mehta T."/>
            <person name="Meldrim J."/>
            <person name="Meneus L."/>
            <person name="Mihai O."/>
            <person name="Mihalev A."/>
            <person name="Mihova T."/>
            <person name="Mittelman R."/>
            <person name="Mlenga V."/>
            <person name="Montmayeur A."/>
            <person name="Mulrain L."/>
            <person name="Navidi A."/>
            <person name="Naylor J."/>
            <person name="Negash T."/>
            <person name="Nguyen T."/>
            <person name="Nguyen N."/>
            <person name="Nicol R."/>
            <person name="Norbu C."/>
            <person name="Norbu N."/>
            <person name="Novod N."/>
            <person name="O'Neill B."/>
            <person name="Osman S."/>
            <person name="Markiewicz E."/>
            <person name="Oyono O.L."/>
            <person name="Patti C."/>
            <person name="Phunkhang P."/>
            <person name="Pierre F."/>
            <person name="Priest M."/>
            <person name="Raghuraman S."/>
            <person name="Rege F."/>
            <person name="Reyes R."/>
            <person name="Rise C."/>
            <person name="Rogov P."/>
            <person name="Ross K."/>
            <person name="Ryan E."/>
            <person name="Settipalli S."/>
            <person name="Shea T."/>
            <person name="Sherpa N."/>
            <person name="Shi L."/>
            <person name="Shih D."/>
            <person name="Sparrow T."/>
            <person name="Spaulding J."/>
            <person name="Stalker J."/>
            <person name="Stange-Thomann N."/>
            <person name="Stavropoulos S."/>
            <person name="Stone C."/>
            <person name="Strader C."/>
            <person name="Tesfaye S."/>
            <person name="Thomson T."/>
            <person name="Thoulutsang Y."/>
            <person name="Thoulutsang D."/>
            <person name="Topham K."/>
            <person name="Topping I."/>
            <person name="Tsamla T."/>
            <person name="Vassiliev H."/>
            <person name="Vo A."/>
            <person name="Wangchuk T."/>
            <person name="Wangdi T."/>
            <person name="Weiand M."/>
            <person name="Wilkinson J."/>
            <person name="Wilson A."/>
            <person name="Yadav S."/>
            <person name="Young G."/>
            <person name="Yu Q."/>
            <person name="Zembek L."/>
            <person name="Zhong D."/>
            <person name="Zimmer A."/>
            <person name="Zwirko Z."/>
            <person name="Jaffe D.B."/>
            <person name="Alvarez P."/>
            <person name="Brockman W."/>
            <person name="Butler J."/>
            <person name="Chin C."/>
            <person name="Gnerre S."/>
            <person name="Grabherr M."/>
            <person name="Kleber M."/>
            <person name="Mauceli E."/>
            <person name="MacCallum I."/>
        </authorList>
    </citation>
    <scope>NUCLEOTIDE SEQUENCE [LARGE SCALE GENOMIC DNA]</scope>
    <source>
        <strain evidence="5">Tucson 14030-0811.24</strain>
    </source>
</reference>
<dbReference type="PANTHER" id="PTHR13211">
    <property type="entry name" value="TELOMERASE CAJAL BODY PROTEIN 1"/>
    <property type="match status" value="1"/>
</dbReference>
<feature type="compositionally biased region" description="Basic and acidic residues" evidence="3">
    <location>
        <begin position="84"/>
        <end position="95"/>
    </location>
</feature>
<dbReference type="HOGENOM" id="CLU_022731_1_2_1"/>
<dbReference type="SUPFAM" id="SSF50978">
    <property type="entry name" value="WD40 repeat-like"/>
    <property type="match status" value="1"/>
</dbReference>
<dbReference type="InterPro" id="IPR051150">
    <property type="entry name" value="SWT21/TCAB1_mRNA_Telomere"/>
</dbReference>
<evidence type="ECO:0000313" key="5">
    <source>
        <dbReference type="Proteomes" id="UP000007798"/>
    </source>
</evidence>
<dbReference type="GO" id="GO:0030576">
    <property type="term" value="P:Cajal body organization"/>
    <property type="evidence" value="ECO:0007669"/>
    <property type="project" value="TreeGrafter"/>
</dbReference>
<dbReference type="FunCoup" id="B4MUV8">
    <property type="interactions" value="1697"/>
</dbReference>
<dbReference type="eggNOG" id="KOG2919">
    <property type="taxonomic scope" value="Eukaryota"/>
</dbReference>
<dbReference type="Proteomes" id="UP000007798">
    <property type="component" value="Unassembled WGS sequence"/>
</dbReference>
<dbReference type="GO" id="GO:0015030">
    <property type="term" value="C:Cajal body"/>
    <property type="evidence" value="ECO:0007669"/>
    <property type="project" value="TreeGrafter"/>
</dbReference>
<sequence>MDEDPSASSLLNQNLSINSSMDMSISMFQAPAKETTGSEQESLALSSLSFSLTDAERLKLKNYPNSALNRPSSRSVLKEMSLNELEKSSSSRQENDTTMEDESTMEESSQVISIDDTIDVAPNNTTEKEYENNATLEPEIDPDEQMLPLVLEYFRNDIIELGRRCWTSSAYEQHYTKGCFWSPDGTCLLVPIHRDGMHVMELPTDLYGAASVTSKRNLSKMHSAVHIPEGGTVYDCVWYPQMNSQQPETCCWLATRQHEPINMWDAFDGSLRCSYMGYDEVDEVVAAISLAFSQDAEKIYAGYKRSIKIFDTNRPGRTYDNYPVKFSISSIAQTTEHRNTLTCGNWHGYIQHFDLRCGPKQGPLFTLGGHKAGVTQLKYAPGSSGDWYLFSGARKCPKLLHWDMRNYNKPLREFKRQVDTNQRIQFDLNEQHSWLASGDTRGVLNLWHLSDEKSEKRSMSLPLHDDCLNGIGFHPHLPILATSSGQYHFLDTESRDNETLLNATANGNELKEEHNPTPQVVDYENAVLLLWCGPSQE</sequence>
<dbReference type="InterPro" id="IPR036322">
    <property type="entry name" value="WD40_repeat_dom_sf"/>
</dbReference>
<gene>
    <name evidence="4" type="primary">Dwil\GK15386</name>
    <name evidence="4" type="ORF">Dwil_GK15386</name>
</gene>
<keyword evidence="5" id="KW-1185">Reference proteome</keyword>
<comment type="similarity">
    <text evidence="1">Belongs to the TCAB1 family.</text>
</comment>
<feature type="region of interest" description="Disordered" evidence="3">
    <location>
        <begin position="82"/>
        <end position="111"/>
    </location>
</feature>
<dbReference type="STRING" id="7260.B4MUV8"/>
<protein>
    <recommendedName>
        <fullName evidence="2">WD repeat-containing protein 79</fullName>
    </recommendedName>
</protein>
<dbReference type="KEGG" id="dwi:6642793"/>
<dbReference type="PhylomeDB" id="B4MUV8"/>
<dbReference type="AlphaFoldDB" id="B4MUV8"/>
<accession>B4MUV8</accession>
<dbReference type="InterPro" id="IPR001680">
    <property type="entry name" value="WD40_rpt"/>
</dbReference>
<evidence type="ECO:0000256" key="3">
    <source>
        <dbReference type="SAM" id="MobiDB-lite"/>
    </source>
</evidence>
<evidence type="ECO:0000313" key="4">
    <source>
        <dbReference type="EMBL" id="EDW76303.1"/>
    </source>
</evidence>
<proteinExistence type="inferred from homology"/>
<dbReference type="SMART" id="SM00320">
    <property type="entry name" value="WD40"/>
    <property type="match status" value="4"/>
</dbReference>
<dbReference type="OMA" id="PKLLQWD"/>
<dbReference type="OrthoDB" id="239865at2759"/>
<dbReference type="EMBL" id="CH963857">
    <property type="protein sequence ID" value="EDW76303.1"/>
    <property type="molecule type" value="Genomic_DNA"/>
</dbReference>
<evidence type="ECO:0000256" key="1">
    <source>
        <dbReference type="ARBA" id="ARBA00038279"/>
    </source>
</evidence>
<dbReference type="InterPro" id="IPR015943">
    <property type="entry name" value="WD40/YVTN_repeat-like_dom_sf"/>
</dbReference>
<organism evidence="4 5">
    <name type="scientific">Drosophila willistoni</name>
    <name type="common">Fruit fly</name>
    <dbReference type="NCBI Taxonomy" id="7260"/>
    <lineage>
        <taxon>Eukaryota</taxon>
        <taxon>Metazoa</taxon>
        <taxon>Ecdysozoa</taxon>
        <taxon>Arthropoda</taxon>
        <taxon>Hexapoda</taxon>
        <taxon>Insecta</taxon>
        <taxon>Pterygota</taxon>
        <taxon>Neoptera</taxon>
        <taxon>Endopterygota</taxon>
        <taxon>Diptera</taxon>
        <taxon>Brachycera</taxon>
        <taxon>Muscomorpha</taxon>
        <taxon>Ephydroidea</taxon>
        <taxon>Drosophilidae</taxon>
        <taxon>Drosophila</taxon>
        <taxon>Sophophora</taxon>
    </lineage>
</organism>
<dbReference type="PANTHER" id="PTHR13211:SF0">
    <property type="entry name" value="TELOMERASE CAJAL BODY PROTEIN 1"/>
    <property type="match status" value="1"/>
</dbReference>
<name>B4MUV8_DROWI</name>
<evidence type="ECO:0000256" key="2">
    <source>
        <dbReference type="ARBA" id="ARBA00041558"/>
    </source>
</evidence>
<dbReference type="InParanoid" id="B4MUV8"/>